<dbReference type="SUPFAM" id="SSF53067">
    <property type="entry name" value="Actin-like ATPase domain"/>
    <property type="match status" value="1"/>
</dbReference>
<dbReference type="EMBL" id="QZFU01000010">
    <property type="protein sequence ID" value="RJO79357.1"/>
    <property type="molecule type" value="Genomic_DNA"/>
</dbReference>
<dbReference type="RefSeq" id="WP_120037796.1">
    <property type="nucleotide sequence ID" value="NZ_QZFU01000010.1"/>
</dbReference>
<dbReference type="SUPFAM" id="SSF46785">
    <property type="entry name" value="Winged helix' DNA-binding domain"/>
    <property type="match status" value="1"/>
</dbReference>
<dbReference type="Pfam" id="PF00480">
    <property type="entry name" value="ROK"/>
    <property type="match status" value="1"/>
</dbReference>
<sequence length="411" mass="42087">MRAAPSPEEIRRQNLAVLLRHVHRGGAVSRTTLAERMGVNRSTILALTADLVAAGLVREELPGQTGRAGRPSLVVRPQSQRFHVLALDVGADRLAAARVGLGGVVLDRVETARSGDTFDPAEVIAMLAAMAAEVSDDAAHCLGVGVAFCGMVRQSDGVVRFGPNIGWVDVPFGAELAARLGGELRVSVGNNANLGALAECERGVALGLRDLIYLHGDVGIGGGIVVGGHLLGGEGGYGGEIGHMIVNPNGRACACGSRGCLEAEAGELALIAAAGRADLSGRAAVAAIVQAAAYGDVTARDALHQVGDWLGRGVANLVNIFNPSMVVFGGVLRQVYLAAAAQVRSRVALEGLQAVRERVRLRTSALAGDATLIGAAELAFAEVLTDPLQTLARVGDRSAPSIAGPRGKGCG</sequence>
<dbReference type="AlphaFoldDB" id="A0A3A4KBW8"/>
<dbReference type="PANTHER" id="PTHR18964">
    <property type="entry name" value="ROK (REPRESSOR, ORF, KINASE) FAMILY"/>
    <property type="match status" value="1"/>
</dbReference>
<comment type="similarity">
    <text evidence="1">Belongs to the ROK (NagC/XylR) family.</text>
</comment>
<comment type="caution">
    <text evidence="2">The sequence shown here is derived from an EMBL/GenBank/DDBJ whole genome shotgun (WGS) entry which is preliminary data.</text>
</comment>
<evidence type="ECO:0000313" key="3">
    <source>
        <dbReference type="Proteomes" id="UP000266677"/>
    </source>
</evidence>
<protein>
    <submittedName>
        <fullName evidence="2">ROK family transcriptional regulator</fullName>
    </submittedName>
</protein>
<dbReference type="InterPro" id="IPR043129">
    <property type="entry name" value="ATPase_NBD"/>
</dbReference>
<name>A0A3A4KBW8_9NOCA</name>
<dbReference type="InterPro" id="IPR036388">
    <property type="entry name" value="WH-like_DNA-bd_sf"/>
</dbReference>
<gene>
    <name evidence="2" type="ORF">D5S18_03270</name>
</gene>
<dbReference type="InterPro" id="IPR000600">
    <property type="entry name" value="ROK"/>
</dbReference>
<dbReference type="InterPro" id="IPR036390">
    <property type="entry name" value="WH_DNA-bd_sf"/>
</dbReference>
<proteinExistence type="inferred from homology"/>
<organism evidence="2 3">
    <name type="scientific">Nocardia panacis</name>
    <dbReference type="NCBI Taxonomy" id="2340916"/>
    <lineage>
        <taxon>Bacteria</taxon>
        <taxon>Bacillati</taxon>
        <taxon>Actinomycetota</taxon>
        <taxon>Actinomycetes</taxon>
        <taxon>Mycobacteriales</taxon>
        <taxon>Nocardiaceae</taxon>
        <taxon>Nocardia</taxon>
    </lineage>
</organism>
<reference evidence="2 3" key="1">
    <citation type="submission" date="2018-09" db="EMBL/GenBank/DDBJ databases">
        <title>YIM PH21274 draft genome.</title>
        <authorList>
            <person name="Miao C."/>
        </authorList>
    </citation>
    <scope>NUCLEOTIDE SEQUENCE [LARGE SCALE GENOMIC DNA]</scope>
    <source>
        <strain evidence="2 3">YIM PH 21724</strain>
    </source>
</reference>
<dbReference type="Gene3D" id="3.30.420.40">
    <property type="match status" value="2"/>
</dbReference>
<keyword evidence="3" id="KW-1185">Reference proteome</keyword>
<dbReference type="PANTHER" id="PTHR18964:SF149">
    <property type="entry name" value="BIFUNCTIONAL UDP-N-ACETYLGLUCOSAMINE 2-EPIMERASE_N-ACETYLMANNOSAMINE KINASE"/>
    <property type="match status" value="1"/>
</dbReference>
<evidence type="ECO:0000313" key="2">
    <source>
        <dbReference type="EMBL" id="RJO79357.1"/>
    </source>
</evidence>
<dbReference type="Proteomes" id="UP000266677">
    <property type="component" value="Unassembled WGS sequence"/>
</dbReference>
<dbReference type="OrthoDB" id="5174513at2"/>
<dbReference type="Gene3D" id="1.10.10.10">
    <property type="entry name" value="Winged helix-like DNA-binding domain superfamily/Winged helix DNA-binding domain"/>
    <property type="match status" value="1"/>
</dbReference>
<accession>A0A3A4KBW8</accession>
<evidence type="ECO:0000256" key="1">
    <source>
        <dbReference type="ARBA" id="ARBA00006479"/>
    </source>
</evidence>